<dbReference type="OrthoDB" id="9010490at2"/>
<evidence type="ECO:0000313" key="2">
    <source>
        <dbReference type="EMBL" id="SAK90163.1"/>
    </source>
</evidence>
<dbReference type="Proteomes" id="UP000054903">
    <property type="component" value="Unassembled WGS sequence"/>
</dbReference>
<comment type="caution">
    <text evidence="2">The sequence shown here is derived from an EMBL/GenBank/DDBJ whole genome shotgun (WGS) entry which is preliminary data.</text>
</comment>
<dbReference type="AlphaFoldDB" id="A0A158D6R3"/>
<dbReference type="STRING" id="1777138.AWB77_04955"/>
<protein>
    <submittedName>
        <fullName evidence="2">Uncharacterized protein</fullName>
    </submittedName>
</protein>
<dbReference type="EMBL" id="FCNX02000014">
    <property type="protein sequence ID" value="SAK90163.1"/>
    <property type="molecule type" value="Genomic_DNA"/>
</dbReference>
<feature type="region of interest" description="Disordered" evidence="1">
    <location>
        <begin position="52"/>
        <end position="78"/>
    </location>
</feature>
<accession>A0A158D6R3</accession>
<name>A0A158D6R3_9BURK</name>
<keyword evidence="3" id="KW-1185">Reference proteome</keyword>
<gene>
    <name evidence="2" type="ORF">AWB77_04955</name>
</gene>
<organism evidence="2 3">
    <name type="scientific">Caballeronia fortuita</name>
    <dbReference type="NCBI Taxonomy" id="1777138"/>
    <lineage>
        <taxon>Bacteria</taxon>
        <taxon>Pseudomonadati</taxon>
        <taxon>Pseudomonadota</taxon>
        <taxon>Betaproteobacteria</taxon>
        <taxon>Burkholderiales</taxon>
        <taxon>Burkholderiaceae</taxon>
        <taxon>Caballeronia</taxon>
    </lineage>
</organism>
<reference evidence="2" key="1">
    <citation type="submission" date="2016-01" db="EMBL/GenBank/DDBJ databases">
        <authorList>
            <person name="Peeters C."/>
        </authorList>
    </citation>
    <scope>NUCLEOTIDE SEQUENCE</scope>
    <source>
        <strain evidence="2">LMG 29320</strain>
    </source>
</reference>
<sequence>MAIAADRISDTEIKVGNTTYVFEAKATADGFQQCLGNDTEETCAKNHAPVSTRAAFDESGAPKGEPGSIISPSMGGMP</sequence>
<evidence type="ECO:0000313" key="3">
    <source>
        <dbReference type="Proteomes" id="UP000054903"/>
    </source>
</evidence>
<evidence type="ECO:0000256" key="1">
    <source>
        <dbReference type="SAM" id="MobiDB-lite"/>
    </source>
</evidence>
<proteinExistence type="predicted"/>
<dbReference type="RefSeq" id="WP_061137049.1">
    <property type="nucleotide sequence ID" value="NZ_FCNX02000014.1"/>
</dbReference>